<name>A0A8X6LGK0_TRICU</name>
<keyword evidence="2" id="KW-1185">Reference proteome</keyword>
<sequence length="115" mass="12820">MPTDRQKIKDEVIKAEATRKVRIMEANAQTFRQMKREIRGRWAGEGPWLSTAGPPLIMHSFAQVLTAPALGRRTPLFGRWGLQLTGASNGAEIYPLSTFRTLLSLPSTTTPLLPF</sequence>
<dbReference type="EMBL" id="BMAO01006309">
    <property type="protein sequence ID" value="GFR07587.1"/>
    <property type="molecule type" value="Genomic_DNA"/>
</dbReference>
<evidence type="ECO:0000313" key="1">
    <source>
        <dbReference type="EMBL" id="GFR07587.1"/>
    </source>
</evidence>
<proteinExistence type="predicted"/>
<accession>A0A8X6LGK0</accession>
<reference evidence="1" key="1">
    <citation type="submission" date="2020-07" db="EMBL/GenBank/DDBJ databases">
        <title>Multicomponent nature underlies the extraordinary mechanical properties of spider dragline silk.</title>
        <authorList>
            <person name="Kono N."/>
            <person name="Nakamura H."/>
            <person name="Mori M."/>
            <person name="Yoshida Y."/>
            <person name="Ohtoshi R."/>
            <person name="Malay A.D."/>
            <person name="Moran D.A.P."/>
            <person name="Tomita M."/>
            <person name="Numata K."/>
            <person name="Arakawa K."/>
        </authorList>
    </citation>
    <scope>NUCLEOTIDE SEQUENCE</scope>
</reference>
<evidence type="ECO:0000313" key="2">
    <source>
        <dbReference type="Proteomes" id="UP000887116"/>
    </source>
</evidence>
<protein>
    <submittedName>
        <fullName evidence="1">Uncharacterized protein</fullName>
    </submittedName>
</protein>
<dbReference type="OrthoDB" id="10303078at2759"/>
<organism evidence="1 2">
    <name type="scientific">Trichonephila clavata</name>
    <name type="common">Joro spider</name>
    <name type="synonym">Nephila clavata</name>
    <dbReference type="NCBI Taxonomy" id="2740835"/>
    <lineage>
        <taxon>Eukaryota</taxon>
        <taxon>Metazoa</taxon>
        <taxon>Ecdysozoa</taxon>
        <taxon>Arthropoda</taxon>
        <taxon>Chelicerata</taxon>
        <taxon>Arachnida</taxon>
        <taxon>Araneae</taxon>
        <taxon>Araneomorphae</taxon>
        <taxon>Entelegynae</taxon>
        <taxon>Araneoidea</taxon>
        <taxon>Nephilidae</taxon>
        <taxon>Trichonephila</taxon>
    </lineage>
</organism>
<dbReference type="Proteomes" id="UP000887116">
    <property type="component" value="Unassembled WGS sequence"/>
</dbReference>
<comment type="caution">
    <text evidence="1">The sequence shown here is derived from an EMBL/GenBank/DDBJ whole genome shotgun (WGS) entry which is preliminary data.</text>
</comment>
<dbReference type="AlphaFoldDB" id="A0A8X6LGK0"/>
<gene>
    <name evidence="1" type="ORF">TNCT_168801</name>
</gene>